<keyword evidence="8 10" id="KW-0675">Receptor</keyword>
<dbReference type="InterPro" id="IPR017452">
    <property type="entry name" value="GPCR_Rhodpsn_7TM"/>
</dbReference>
<feature type="transmembrane region" description="Helical" evidence="11">
    <location>
        <begin position="241"/>
        <end position="263"/>
    </location>
</feature>
<dbReference type="InterPro" id="IPR047132">
    <property type="entry name" value="Olfact_rcpt_6C-like"/>
</dbReference>
<evidence type="ECO:0000256" key="7">
    <source>
        <dbReference type="ARBA" id="ARBA00023136"/>
    </source>
</evidence>
<evidence type="ECO:0000256" key="1">
    <source>
        <dbReference type="ARBA" id="ARBA00004651"/>
    </source>
</evidence>
<feature type="transmembrane region" description="Helical" evidence="11">
    <location>
        <begin position="143"/>
        <end position="167"/>
    </location>
</feature>
<keyword evidence="3 10" id="KW-0812">Transmembrane</keyword>
<keyword evidence="11" id="KW-0716">Sensory transduction</keyword>
<evidence type="ECO:0000313" key="13">
    <source>
        <dbReference type="Proteomes" id="UP000694871"/>
    </source>
</evidence>
<name>A0ABM1JXC6_GEKJA</name>
<evidence type="ECO:0000256" key="11">
    <source>
        <dbReference type="RuleBase" id="RU363047"/>
    </source>
</evidence>
<keyword evidence="2 11" id="KW-1003">Cell membrane</keyword>
<accession>A0ABM1JXC6</accession>
<dbReference type="InterPro" id="IPR000725">
    <property type="entry name" value="Olfact_rcpt"/>
</dbReference>
<keyword evidence="5 11" id="KW-1133">Transmembrane helix</keyword>
<protein>
    <recommendedName>
        <fullName evidence="11">Olfactory receptor</fullName>
    </recommendedName>
</protein>
<dbReference type="Proteomes" id="UP000694871">
    <property type="component" value="Unplaced"/>
</dbReference>
<dbReference type="Gene3D" id="1.20.1070.10">
    <property type="entry name" value="Rhodopsin 7-helix transmembrane proteins"/>
    <property type="match status" value="1"/>
</dbReference>
<gene>
    <name evidence="14" type="primary">LOC107109917</name>
</gene>
<evidence type="ECO:0000256" key="10">
    <source>
        <dbReference type="RuleBase" id="RU000688"/>
    </source>
</evidence>
<dbReference type="PROSITE" id="PS00237">
    <property type="entry name" value="G_PROTEIN_RECEP_F1_1"/>
    <property type="match status" value="1"/>
</dbReference>
<dbReference type="SUPFAM" id="SSF81321">
    <property type="entry name" value="Family A G protein-coupled receptor-like"/>
    <property type="match status" value="1"/>
</dbReference>
<dbReference type="Pfam" id="PF13853">
    <property type="entry name" value="7tm_4"/>
    <property type="match status" value="1"/>
</dbReference>
<dbReference type="CDD" id="cd15912">
    <property type="entry name" value="7tmA_OR6C-like"/>
    <property type="match status" value="1"/>
</dbReference>
<evidence type="ECO:0000259" key="12">
    <source>
        <dbReference type="PROSITE" id="PS50262"/>
    </source>
</evidence>
<dbReference type="PANTHER" id="PTHR26454:SF30">
    <property type="entry name" value="OLFACTORY RECEPTOR 6X1"/>
    <property type="match status" value="1"/>
</dbReference>
<dbReference type="InterPro" id="IPR000276">
    <property type="entry name" value="GPCR_Rhodpsn"/>
</dbReference>
<feature type="domain" description="G-protein coupled receptors family 1 profile" evidence="12">
    <location>
        <begin position="44"/>
        <end position="293"/>
    </location>
</feature>
<proteinExistence type="inferred from homology"/>
<dbReference type="PRINTS" id="PR00245">
    <property type="entry name" value="OLFACTORYR"/>
</dbReference>
<feature type="transmembrane region" description="Helical" evidence="11">
    <location>
        <begin position="207"/>
        <end position="229"/>
    </location>
</feature>
<keyword evidence="13" id="KW-1185">Reference proteome</keyword>
<dbReference type="PROSITE" id="PS50262">
    <property type="entry name" value="G_PROTEIN_RECEP_F1_2"/>
    <property type="match status" value="1"/>
</dbReference>
<dbReference type="PANTHER" id="PTHR26454">
    <property type="entry name" value="OLFACTORY RECEPTOR"/>
    <property type="match status" value="1"/>
</dbReference>
<feature type="non-terminal residue" evidence="14">
    <location>
        <position position="1"/>
    </location>
</feature>
<comment type="subcellular location">
    <subcellularLocation>
        <location evidence="1 11">Cell membrane</location>
        <topology evidence="1 11">Multi-pass membrane protein</topology>
    </subcellularLocation>
</comment>
<dbReference type="GeneID" id="107109917"/>
<evidence type="ECO:0000256" key="6">
    <source>
        <dbReference type="ARBA" id="ARBA00023040"/>
    </source>
</evidence>
<keyword evidence="4 11" id="KW-0552">Olfaction</keyword>
<evidence type="ECO:0000256" key="9">
    <source>
        <dbReference type="ARBA" id="ARBA00023224"/>
    </source>
</evidence>
<dbReference type="PRINTS" id="PR00237">
    <property type="entry name" value="GPCRRHODOPSN"/>
</dbReference>
<dbReference type="RefSeq" id="XP_015266113.1">
    <property type="nucleotide sequence ID" value="XM_015410627.1"/>
</dbReference>
<evidence type="ECO:0000256" key="3">
    <source>
        <dbReference type="ARBA" id="ARBA00022692"/>
    </source>
</evidence>
<organism evidence="13 14">
    <name type="scientific">Gekko japonicus</name>
    <name type="common">Schlegel's Japanese gecko</name>
    <dbReference type="NCBI Taxonomy" id="146911"/>
    <lineage>
        <taxon>Eukaryota</taxon>
        <taxon>Metazoa</taxon>
        <taxon>Chordata</taxon>
        <taxon>Craniata</taxon>
        <taxon>Vertebrata</taxon>
        <taxon>Euteleostomi</taxon>
        <taxon>Lepidosauria</taxon>
        <taxon>Squamata</taxon>
        <taxon>Bifurcata</taxon>
        <taxon>Gekkota</taxon>
        <taxon>Gekkonidae</taxon>
        <taxon>Gekkoninae</taxon>
        <taxon>Gekko</taxon>
    </lineage>
</organism>
<feature type="transmembrane region" description="Helical" evidence="11">
    <location>
        <begin position="29"/>
        <end position="52"/>
    </location>
</feature>
<evidence type="ECO:0000256" key="8">
    <source>
        <dbReference type="ARBA" id="ARBA00023170"/>
    </source>
</evidence>
<feature type="transmembrane region" description="Helical" evidence="11">
    <location>
        <begin position="275"/>
        <end position="295"/>
    </location>
</feature>
<evidence type="ECO:0000313" key="14">
    <source>
        <dbReference type="RefSeq" id="XP_015266113.1"/>
    </source>
</evidence>
<keyword evidence="7 11" id="KW-0472">Membrane</keyword>
<evidence type="ECO:0000256" key="2">
    <source>
        <dbReference type="ARBA" id="ARBA00022475"/>
    </source>
</evidence>
<feature type="transmembrane region" description="Helical" evidence="11">
    <location>
        <begin position="105"/>
        <end position="123"/>
    </location>
</feature>
<comment type="similarity">
    <text evidence="10">Belongs to the G-protein coupled receptor 1 family.</text>
</comment>
<evidence type="ECO:0000256" key="5">
    <source>
        <dbReference type="ARBA" id="ARBA00022989"/>
    </source>
</evidence>
<keyword evidence="6 10" id="KW-0297">G-protein coupled receptor</keyword>
<reference evidence="14" key="1">
    <citation type="submission" date="2025-08" db="UniProtKB">
        <authorList>
            <consortium name="RefSeq"/>
        </authorList>
    </citation>
    <scope>IDENTIFICATION</scope>
</reference>
<keyword evidence="9 10" id="KW-0807">Transducer</keyword>
<evidence type="ECO:0000256" key="4">
    <source>
        <dbReference type="ARBA" id="ARBA00022725"/>
    </source>
</evidence>
<sequence>SAIMKEMNSSTVTEFILLGIPFLHDFHRVFFVAGLFMYITTIMGNGFILVIVAIEPRLQTPMYLFLSNLAFLEICYTTTVVPKLLQTLIERQTTICFVCCMVQGFFHFILGTTEIFILTAMAFDRYLAICKPLQYPMIMTRHVCIQMTLATWYSSFSIMFFQSLFVWRLPFCGSNVVDHFYCDIGPVLSLACADIQLIESLGLLSSVMLVITTLTLTVVSYIFIITTILRIPSAAGRKKAFSTCTSHLTVVSILYGAIIFMYVRPNVHALSHTSRVVAILNTVLTPMLNPFIYTIRNLEVKEAVRSMIYKKRLLKRGF</sequence>
<feature type="transmembrane region" description="Helical" evidence="11">
    <location>
        <begin position="64"/>
        <end position="85"/>
    </location>
</feature>